<evidence type="ECO:0000313" key="3">
    <source>
        <dbReference type="EMBL" id="BFO23122.1"/>
    </source>
</evidence>
<name>A0AAT9HZT7_9ACTN</name>
<dbReference type="EMBL" id="AP035769">
    <property type="protein sequence ID" value="BFO23122.1"/>
    <property type="molecule type" value="Genomic_DNA"/>
</dbReference>
<accession>A0AAT9HZT7</accession>
<feature type="compositionally biased region" description="Low complexity" evidence="1">
    <location>
        <begin position="80"/>
        <end position="123"/>
    </location>
</feature>
<feature type="compositionally biased region" description="Basic and acidic residues" evidence="1">
    <location>
        <begin position="27"/>
        <end position="45"/>
    </location>
</feature>
<keyword evidence="2" id="KW-1133">Transmembrane helix</keyword>
<keyword evidence="2" id="KW-0472">Membrane</keyword>
<feature type="region of interest" description="Disordered" evidence="1">
    <location>
        <begin position="1"/>
        <end position="45"/>
    </location>
</feature>
<reference evidence="3" key="1">
    <citation type="submission" date="2024-06" db="EMBL/GenBank/DDBJ databases">
        <authorList>
            <consortium name="consrtm"/>
            <person name="Uemura M."/>
            <person name="Terahara T."/>
        </authorList>
    </citation>
    <scope>NUCLEOTIDE SEQUENCE</scope>
    <source>
        <strain evidence="3">KM77-8</strain>
        <plasmid evidence="3">pKM77-8_1</plasmid>
    </source>
</reference>
<feature type="compositionally biased region" description="Basic residues" evidence="1">
    <location>
        <begin position="13"/>
        <end position="26"/>
    </location>
</feature>
<keyword evidence="2" id="KW-0812">Transmembrane</keyword>
<reference evidence="3" key="2">
    <citation type="submission" date="2024-07" db="EMBL/GenBank/DDBJ databases">
        <title>Streptomyces haneummycinica sp. nov., a new antibiotic-producing actinobacterium isolated from marine sediment.</title>
        <authorList>
            <person name="Uemura M."/>
            <person name="Hamada M."/>
            <person name="Hirano S."/>
            <person name="Kobayashi K."/>
            <person name="Ohshiro T."/>
            <person name="Kobayashi T."/>
            <person name="Terahara T."/>
        </authorList>
    </citation>
    <scope>NUCLEOTIDE SEQUENCE</scope>
    <source>
        <strain evidence="3">KM77-8</strain>
        <plasmid evidence="3">pKM77-8_1</plasmid>
    </source>
</reference>
<feature type="transmembrane region" description="Helical" evidence="2">
    <location>
        <begin position="51"/>
        <end position="71"/>
    </location>
</feature>
<evidence type="ECO:0008006" key="4">
    <source>
        <dbReference type="Google" id="ProtNLM"/>
    </source>
</evidence>
<sequence>MYEVPEAEEEGKRRQRRRARRQARRTAKTDRKTTMKQVLEDERAKEPMNPAGAALIIVVILVVGFGATKWITGDDKGQRSVSTAPSSAAADPAGGGTTASSPPSPSASASPSASLPPVDLSSPEKTAEGWARVYMTRNPPVDREHETVVERAAPWMTDALSRNLAGNEDRWWNNLISNGGVSTVTTVEVGKADPELGIDTPLRAWREVTVKAVIDGYKTYDKTYVFQAEMTRDDDEWRVSRVQGSDVDSRQAALLATGWRVEVQH</sequence>
<evidence type="ECO:0000256" key="2">
    <source>
        <dbReference type="SAM" id="Phobius"/>
    </source>
</evidence>
<keyword evidence="3" id="KW-0614">Plasmid</keyword>
<dbReference type="AlphaFoldDB" id="A0AAT9HZT7"/>
<organism evidence="3">
    <name type="scientific">Streptomyces haneummycinicus</name>
    <dbReference type="NCBI Taxonomy" id="3074435"/>
    <lineage>
        <taxon>Bacteria</taxon>
        <taxon>Bacillati</taxon>
        <taxon>Actinomycetota</taxon>
        <taxon>Actinomycetes</taxon>
        <taxon>Kitasatosporales</taxon>
        <taxon>Streptomycetaceae</taxon>
        <taxon>Streptomyces</taxon>
    </lineage>
</organism>
<geneLocation type="plasmid" evidence="3">
    <name>pKM77-8_1</name>
</geneLocation>
<protein>
    <recommendedName>
        <fullName evidence="4">Conjugal transfer protein</fullName>
    </recommendedName>
</protein>
<feature type="region of interest" description="Disordered" evidence="1">
    <location>
        <begin position="72"/>
        <end position="124"/>
    </location>
</feature>
<proteinExistence type="predicted"/>
<gene>
    <name evidence="3" type="ORF">SHKM778_95100</name>
</gene>
<evidence type="ECO:0000256" key="1">
    <source>
        <dbReference type="SAM" id="MobiDB-lite"/>
    </source>
</evidence>